<dbReference type="FunFam" id="2.10.25.10:FF:000313">
    <property type="entry name" value="Usherin"/>
    <property type="match status" value="1"/>
</dbReference>
<keyword evidence="18" id="KW-1133">Transmembrane helix</keyword>
<feature type="disulfide bond" evidence="16">
    <location>
        <begin position="658"/>
        <end position="667"/>
    </location>
</feature>
<feature type="domain" description="Fibronectin type-III" evidence="22">
    <location>
        <begin position="3023"/>
        <end position="3115"/>
    </location>
</feature>
<feature type="domain" description="Fibronectin type-III" evidence="22">
    <location>
        <begin position="4560"/>
        <end position="4649"/>
    </location>
</feature>
<dbReference type="RefSeq" id="XP_035675746.1">
    <property type="nucleotide sequence ID" value="XM_035819853.1"/>
</dbReference>
<feature type="domain" description="Fibronectin type-III" evidence="22">
    <location>
        <begin position="1960"/>
        <end position="2058"/>
    </location>
</feature>
<dbReference type="FunFam" id="2.10.25.10:FF:000094">
    <property type="entry name" value="Laminin subunit alpha-2"/>
    <property type="match status" value="1"/>
</dbReference>
<feature type="domain" description="Fibronectin type-III" evidence="22">
    <location>
        <begin position="1145"/>
        <end position="1238"/>
    </location>
</feature>
<dbReference type="InterPro" id="IPR050713">
    <property type="entry name" value="RTP_Phos/Ushers"/>
</dbReference>
<dbReference type="FunFam" id="2.60.120.200:FF:000555">
    <property type="entry name" value="Uncharacterized protein"/>
    <property type="match status" value="1"/>
</dbReference>
<feature type="disulfide bond" evidence="16">
    <location>
        <begin position="927"/>
        <end position="941"/>
    </location>
</feature>
<feature type="region of interest" description="Disordered" evidence="17">
    <location>
        <begin position="2614"/>
        <end position="2647"/>
    </location>
</feature>
<dbReference type="InterPro" id="IPR013320">
    <property type="entry name" value="ConA-like_dom_sf"/>
</dbReference>
<feature type="domain" description="Fibronectin type-III" evidence="22">
    <location>
        <begin position="2249"/>
        <end position="2337"/>
    </location>
</feature>
<feature type="domain" description="Fibronectin type-III" evidence="22">
    <location>
        <begin position="4085"/>
        <end position="4180"/>
    </location>
</feature>
<dbReference type="PROSITE" id="PS01248">
    <property type="entry name" value="EGF_LAM_1"/>
    <property type="match status" value="2"/>
</dbReference>
<dbReference type="OrthoDB" id="5984158at2759"/>
<feature type="transmembrane region" description="Helical" evidence="18">
    <location>
        <begin position="5059"/>
        <end position="5081"/>
    </location>
</feature>
<feature type="domain" description="Laminin EGF-like" evidence="21">
    <location>
        <begin position="788"/>
        <end position="839"/>
    </location>
</feature>
<dbReference type="PROSITE" id="PS50025">
    <property type="entry name" value="LAM_G_DOMAIN"/>
    <property type="match status" value="2"/>
</dbReference>
<feature type="disulfide bond" evidence="16">
    <location>
        <begin position="997"/>
        <end position="1009"/>
    </location>
</feature>
<evidence type="ECO:0000256" key="10">
    <source>
        <dbReference type="ARBA" id="ARBA00023157"/>
    </source>
</evidence>
<feature type="domain" description="Fibronectin type-III" evidence="22">
    <location>
        <begin position="2733"/>
        <end position="2822"/>
    </location>
</feature>
<accession>A0A9J7L4M2</accession>
<feature type="chain" id="PRO_5039887105" description="Usherin" evidence="19">
    <location>
        <begin position="28"/>
        <end position="5236"/>
    </location>
</feature>
<dbReference type="SUPFAM" id="SSF49899">
    <property type="entry name" value="Concanavalin A-like lectins/glucanases"/>
    <property type="match status" value="3"/>
</dbReference>
<comment type="subcellular location">
    <subcellularLocation>
        <location evidence="1">Cell projection</location>
        <location evidence="1">Stereocilium membrane</location>
    </subcellularLocation>
    <subcellularLocation>
        <location evidence="2">Secreted</location>
    </subcellularLocation>
</comment>
<dbReference type="PRINTS" id="PR00011">
    <property type="entry name" value="EGFLAMININ"/>
</dbReference>
<feature type="domain" description="Laminin EGF-like" evidence="21">
    <location>
        <begin position="893"/>
        <end position="943"/>
    </location>
</feature>
<evidence type="ECO:0000256" key="7">
    <source>
        <dbReference type="ARBA" id="ARBA00022737"/>
    </source>
</evidence>
<dbReference type="FunFam" id="2.60.40.10:FF:001030">
    <property type="entry name" value="Usherin"/>
    <property type="match status" value="1"/>
</dbReference>
<dbReference type="FunFam" id="2.10.25.10:FF:000224">
    <property type="entry name" value="Usherin"/>
    <property type="match status" value="1"/>
</dbReference>
<keyword evidence="5" id="KW-0716">Sensory transduction</keyword>
<evidence type="ECO:0000256" key="5">
    <source>
        <dbReference type="ARBA" id="ARBA00022606"/>
    </source>
</evidence>
<dbReference type="SMART" id="SM00180">
    <property type="entry name" value="EGF_Lam"/>
    <property type="match status" value="10"/>
</dbReference>
<feature type="disulfide bond" evidence="16">
    <location>
        <begin position="761"/>
        <end position="770"/>
    </location>
</feature>
<dbReference type="InterPro" id="IPR001791">
    <property type="entry name" value="Laminin_G"/>
</dbReference>
<feature type="signal peptide" evidence="19">
    <location>
        <begin position="1"/>
        <end position="27"/>
    </location>
</feature>
<feature type="domain" description="Laminin EGF-like" evidence="21">
    <location>
        <begin position="636"/>
        <end position="687"/>
    </location>
</feature>
<feature type="domain" description="Fibronectin type-III" evidence="22">
    <location>
        <begin position="1049"/>
        <end position="1141"/>
    </location>
</feature>
<protein>
    <recommendedName>
        <fullName evidence="15">Usherin</fullName>
    </recommendedName>
</protein>
<feature type="domain" description="Laminin G" evidence="20">
    <location>
        <begin position="1513"/>
        <end position="1708"/>
    </location>
</feature>
<evidence type="ECO:0000256" key="11">
    <source>
        <dbReference type="ARBA" id="ARBA00023180"/>
    </source>
</evidence>
<dbReference type="GeneID" id="118415341"/>
<dbReference type="FunFam" id="2.60.40.10:FF:001882">
    <property type="entry name" value="Usherin"/>
    <property type="match status" value="1"/>
</dbReference>
<dbReference type="SMART" id="SM00282">
    <property type="entry name" value="LamG"/>
    <property type="match status" value="3"/>
</dbReference>
<dbReference type="FunFam" id="2.60.40.10:FF:001176">
    <property type="entry name" value="Usherin"/>
    <property type="match status" value="1"/>
</dbReference>
<dbReference type="Pfam" id="PF00055">
    <property type="entry name" value="Laminin_N"/>
    <property type="match status" value="1"/>
</dbReference>
<evidence type="ECO:0000256" key="15">
    <source>
        <dbReference type="ARBA" id="ARBA00072076"/>
    </source>
</evidence>
<evidence type="ECO:0000256" key="17">
    <source>
        <dbReference type="SAM" id="MobiDB-lite"/>
    </source>
</evidence>
<feature type="disulfide bond" evidence="16">
    <location>
        <begin position="980"/>
        <end position="994"/>
    </location>
</feature>
<dbReference type="Pfam" id="PF02210">
    <property type="entry name" value="Laminin_G_2"/>
    <property type="match status" value="2"/>
</dbReference>
<feature type="domain" description="Fibronectin type-III" evidence="22">
    <location>
        <begin position="4285"/>
        <end position="4382"/>
    </location>
</feature>
<feature type="domain" description="Fibronectin type-III" evidence="22">
    <location>
        <begin position="2823"/>
        <end position="2922"/>
    </location>
</feature>
<dbReference type="FunFam" id="2.60.40.10:FF:001100">
    <property type="entry name" value="Usherin"/>
    <property type="match status" value="1"/>
</dbReference>
<feature type="domain" description="Fibronectin type-III" evidence="22">
    <location>
        <begin position="4755"/>
        <end position="4849"/>
    </location>
</feature>
<feature type="disulfide bond" evidence="16">
    <location>
        <begin position="863"/>
        <end position="872"/>
    </location>
</feature>
<keyword evidence="8" id="KW-1009">Hearing</keyword>
<dbReference type="OMA" id="LYMDGML"/>
<feature type="domain" description="Fibronectin type-III" evidence="22">
    <location>
        <begin position="2631"/>
        <end position="2729"/>
    </location>
</feature>
<feature type="domain" description="Fibronectin type-III" evidence="22">
    <location>
        <begin position="3887"/>
        <end position="3980"/>
    </location>
</feature>
<evidence type="ECO:0000256" key="18">
    <source>
        <dbReference type="SAM" id="Phobius"/>
    </source>
</evidence>
<keyword evidence="7" id="KW-0677">Repeat</keyword>
<feature type="domain" description="Fibronectin type-III" evidence="22">
    <location>
        <begin position="3981"/>
        <end position="4084"/>
    </location>
</feature>
<feature type="domain" description="Laminin EGF-like" evidence="21">
    <location>
        <begin position="688"/>
        <end position="739"/>
    </location>
</feature>
<feature type="region of interest" description="Disordered" evidence="17">
    <location>
        <begin position="5193"/>
        <end position="5236"/>
    </location>
</feature>
<feature type="domain" description="Fibronectin type-III" evidence="22">
    <location>
        <begin position="2338"/>
        <end position="2440"/>
    </location>
</feature>
<feature type="domain" description="Laminin EGF-like" evidence="21">
    <location>
        <begin position="997"/>
        <end position="1047"/>
    </location>
</feature>
<keyword evidence="11" id="KW-0325">Glycoprotein</keyword>
<dbReference type="FunFam" id="2.60.120.200:FF:000111">
    <property type="entry name" value="Usherin"/>
    <property type="match status" value="1"/>
</dbReference>
<dbReference type="GO" id="GO:0060171">
    <property type="term" value="C:stereocilium membrane"/>
    <property type="evidence" value="ECO:0007669"/>
    <property type="project" value="UniProtKB-SubCell"/>
</dbReference>
<dbReference type="GO" id="GO:0048513">
    <property type="term" value="P:animal organ development"/>
    <property type="evidence" value="ECO:0007669"/>
    <property type="project" value="UniProtKB-ARBA"/>
</dbReference>
<dbReference type="GO" id="GO:0007605">
    <property type="term" value="P:sensory perception of sound"/>
    <property type="evidence" value="ECO:0007669"/>
    <property type="project" value="UniProtKB-KW"/>
</dbReference>
<dbReference type="PROSITE" id="PS50027">
    <property type="entry name" value="EGF_LAM_2"/>
    <property type="match status" value="8"/>
</dbReference>
<evidence type="ECO:0000313" key="24">
    <source>
        <dbReference type="Proteomes" id="UP000001554"/>
    </source>
</evidence>
<feature type="disulfide bond" evidence="16">
    <location>
        <begin position="740"/>
        <end position="752"/>
    </location>
</feature>
<evidence type="ECO:0000259" key="22">
    <source>
        <dbReference type="PROSITE" id="PS50853"/>
    </source>
</evidence>
<feature type="disulfide bond" evidence="16">
    <location>
        <begin position="810"/>
        <end position="819"/>
    </location>
</feature>
<dbReference type="Pfam" id="PF13385">
    <property type="entry name" value="Laminin_G_3"/>
    <property type="match status" value="1"/>
</dbReference>
<evidence type="ECO:0000256" key="13">
    <source>
        <dbReference type="ARBA" id="ARBA00023292"/>
    </source>
</evidence>
<dbReference type="Gene3D" id="2.60.120.260">
    <property type="entry name" value="Galactose-binding domain-like"/>
    <property type="match status" value="1"/>
</dbReference>
<keyword evidence="12" id="KW-0966">Cell projection</keyword>
<dbReference type="SMART" id="SM00210">
    <property type="entry name" value="TSPN"/>
    <property type="match status" value="1"/>
</dbReference>
<proteinExistence type="predicted"/>
<dbReference type="PANTHER" id="PTHR46957:SF7">
    <property type="entry name" value="USHERIN"/>
    <property type="match status" value="1"/>
</dbReference>
<dbReference type="SUPFAM" id="SSF57196">
    <property type="entry name" value="EGF/Laminin"/>
    <property type="match status" value="7"/>
</dbReference>
<dbReference type="KEGG" id="bfo:118415341"/>
<reference evidence="25" key="3">
    <citation type="submission" date="2025-08" db="UniProtKB">
        <authorList>
            <consortium name="RefSeq"/>
        </authorList>
    </citation>
    <scope>IDENTIFICATION</scope>
</reference>
<reference evidence="24" key="2">
    <citation type="journal article" date="2020" name="Nat. Ecol. Evol.">
        <title>Deeply conserved synteny resolves early events in vertebrate evolution.</title>
        <authorList>
            <person name="Simakov O."/>
            <person name="Marletaz F."/>
            <person name="Yue J.X."/>
            <person name="O'Connell B."/>
            <person name="Jenkins J."/>
            <person name="Brandt A."/>
            <person name="Calef R."/>
            <person name="Tung C.H."/>
            <person name="Huang T.K."/>
            <person name="Schmutz J."/>
            <person name="Satoh N."/>
            <person name="Yu J.K."/>
            <person name="Putnam N.H."/>
            <person name="Green R.E."/>
            <person name="Rokhsar D.S."/>
        </authorList>
    </citation>
    <scope>NUCLEOTIDE SEQUENCE [LARGE SCALE GENOMIC DNA]</scope>
    <source>
        <strain evidence="24">S238N-H82</strain>
    </source>
</reference>
<dbReference type="SMART" id="SM00560">
    <property type="entry name" value="LamGL"/>
    <property type="match status" value="1"/>
</dbReference>
<dbReference type="FunFam" id="2.60.40.10:FF:001085">
    <property type="entry name" value="Usherin"/>
    <property type="match status" value="1"/>
</dbReference>
<dbReference type="Pfam" id="PF00041">
    <property type="entry name" value="fn3"/>
    <property type="match status" value="21"/>
</dbReference>
<dbReference type="PROSITE" id="PS51117">
    <property type="entry name" value="LAMININ_NTER"/>
    <property type="match status" value="1"/>
</dbReference>
<dbReference type="Proteomes" id="UP000001554">
    <property type="component" value="Chromosome 1"/>
</dbReference>
<dbReference type="InterPro" id="IPR013783">
    <property type="entry name" value="Ig-like_fold"/>
</dbReference>
<evidence type="ECO:0000256" key="16">
    <source>
        <dbReference type="PROSITE-ProRule" id="PRU00460"/>
    </source>
</evidence>
<feature type="domain" description="Fibronectin type-III" evidence="22">
    <location>
        <begin position="2540"/>
        <end position="2627"/>
    </location>
</feature>
<reference evidence="25" key="1">
    <citation type="journal article" date="2016" name="Genome Biol. Evol.">
        <title>Conserved non-coding elements in the most distant genera of cephalochordates: the Goldilocks principle.</title>
        <authorList>
            <person name="Yue J.X."/>
            <person name="Kozmikova I."/>
            <person name="Ono H."/>
            <person name="Nossa C.W."/>
            <person name="Kozmik Z."/>
            <person name="Putnam N.H."/>
            <person name="Yu J.K."/>
            <person name="Holland L.Z."/>
        </authorList>
    </citation>
    <scope>NUCLEOTIDE SEQUENCE</scope>
</reference>
<evidence type="ECO:0000256" key="6">
    <source>
        <dbReference type="ARBA" id="ARBA00022729"/>
    </source>
</evidence>
<dbReference type="CDD" id="cd00110">
    <property type="entry name" value="LamG"/>
    <property type="match status" value="2"/>
</dbReference>
<dbReference type="InterPro" id="IPR036116">
    <property type="entry name" value="FN3_sf"/>
</dbReference>
<feature type="domain" description="Fibronectin type-III" evidence="22">
    <location>
        <begin position="4181"/>
        <end position="4284"/>
    </location>
</feature>
<dbReference type="Gene3D" id="2.60.120.200">
    <property type="match status" value="3"/>
</dbReference>
<feature type="compositionally biased region" description="Polar residues" evidence="17">
    <location>
        <begin position="2636"/>
        <end position="2647"/>
    </location>
</feature>
<feature type="domain" description="Fibronectin type-III" evidence="22">
    <location>
        <begin position="4471"/>
        <end position="4556"/>
    </location>
</feature>
<dbReference type="FunFam" id="2.10.25.10:FF:000090">
    <property type="entry name" value="laminin subunit alpha"/>
    <property type="match status" value="4"/>
</dbReference>
<feature type="disulfide bond" evidence="16">
    <location>
        <begin position="915"/>
        <end position="924"/>
    </location>
</feature>
<keyword evidence="4" id="KW-0964">Secreted</keyword>
<dbReference type="Gene3D" id="2.60.40.10">
    <property type="entry name" value="Immunoglobulins"/>
    <property type="match status" value="32"/>
</dbReference>
<feature type="region of interest" description="Disordered" evidence="17">
    <location>
        <begin position="2240"/>
        <end position="2266"/>
    </location>
</feature>
<feature type="domain" description="Fibronectin type-III" evidence="22">
    <location>
        <begin position="3514"/>
        <end position="3607"/>
    </location>
</feature>
<evidence type="ECO:0000256" key="8">
    <source>
        <dbReference type="ARBA" id="ARBA00022740"/>
    </source>
</evidence>
<dbReference type="CDD" id="cd00055">
    <property type="entry name" value="EGF_Lam"/>
    <property type="match status" value="10"/>
</dbReference>
<dbReference type="FunFam" id="2.60.40.10:FF:001004">
    <property type="entry name" value="Usherin"/>
    <property type="match status" value="1"/>
</dbReference>
<evidence type="ECO:0000256" key="9">
    <source>
        <dbReference type="ARBA" id="ARBA00023136"/>
    </source>
</evidence>
<evidence type="ECO:0000259" key="20">
    <source>
        <dbReference type="PROSITE" id="PS50025"/>
    </source>
</evidence>
<feature type="disulfide bond" evidence="16">
    <location>
        <begin position="1018"/>
        <end position="1027"/>
    </location>
</feature>
<feature type="domain" description="Fibronectin type-III" evidence="22">
    <location>
        <begin position="3608"/>
        <end position="3707"/>
    </location>
</feature>
<feature type="domain" description="Fibronectin type-III" evidence="22">
    <location>
        <begin position="2059"/>
        <end position="2151"/>
    </location>
</feature>
<dbReference type="FunFam" id="2.60.40.10:FF:002920">
    <property type="entry name" value="Usher syndrome 2A (autosomal recessive, mild)"/>
    <property type="match status" value="1"/>
</dbReference>
<feature type="domain" description="Laminin EGF-like" evidence="21">
    <location>
        <begin position="740"/>
        <end position="787"/>
    </location>
</feature>
<keyword evidence="14" id="KW-0844">Vision</keyword>
<feature type="domain" description="Fibronectin type-III" evidence="22">
    <location>
        <begin position="4651"/>
        <end position="4754"/>
    </location>
</feature>
<feature type="region of interest" description="Disordered" evidence="17">
    <location>
        <begin position="3499"/>
        <end position="3520"/>
    </location>
</feature>
<evidence type="ECO:0000256" key="1">
    <source>
        <dbReference type="ARBA" id="ARBA00004289"/>
    </source>
</evidence>
<feature type="region of interest" description="Disordered" evidence="17">
    <location>
        <begin position="2044"/>
        <end position="2068"/>
    </location>
</feature>
<keyword evidence="13 16" id="KW-0424">Laminin EGF-like domain</keyword>
<feature type="domain" description="Fibronectin type-III" evidence="22">
    <location>
        <begin position="2152"/>
        <end position="2248"/>
    </location>
</feature>
<feature type="disulfide bond" evidence="16">
    <location>
        <begin position="710"/>
        <end position="719"/>
    </location>
</feature>
<dbReference type="FunFam" id="2.60.40.10:FF:001099">
    <property type="entry name" value="Usherin"/>
    <property type="match status" value="1"/>
</dbReference>
<feature type="domain" description="Laminin EGF-like" evidence="21">
    <location>
        <begin position="840"/>
        <end position="892"/>
    </location>
</feature>
<keyword evidence="6 19" id="KW-0732">Signal</keyword>
<feature type="domain" description="Fibronectin type-III" evidence="22">
    <location>
        <begin position="1361"/>
        <end position="1462"/>
    </location>
</feature>
<dbReference type="GO" id="GO:0007601">
    <property type="term" value="P:visual perception"/>
    <property type="evidence" value="ECO:0007669"/>
    <property type="project" value="UniProtKB-KW"/>
</dbReference>
<evidence type="ECO:0000256" key="14">
    <source>
        <dbReference type="ARBA" id="ARBA00023305"/>
    </source>
</evidence>
<comment type="caution">
    <text evidence="16">Lacks conserved residue(s) required for the propagation of feature annotation.</text>
</comment>
<feature type="domain" description="Fibronectin type-III" evidence="22">
    <location>
        <begin position="2926"/>
        <end position="3021"/>
    </location>
</feature>
<feature type="domain" description="Fibronectin type-III" evidence="22">
    <location>
        <begin position="4383"/>
        <end position="4470"/>
    </location>
</feature>
<feature type="domain" description="Laminin G" evidence="20">
    <location>
        <begin position="1713"/>
        <end position="1897"/>
    </location>
</feature>
<dbReference type="FunFam" id="2.10.25.10:FF:000275">
    <property type="entry name" value="usherin"/>
    <property type="match status" value="2"/>
</dbReference>
<dbReference type="FunFam" id="2.60.120.200:FF:000126">
    <property type="entry name" value="usherin"/>
    <property type="match status" value="1"/>
</dbReference>
<feature type="domain" description="Fibronectin type-III" evidence="22">
    <location>
        <begin position="3708"/>
        <end position="3792"/>
    </location>
</feature>
<feature type="compositionally biased region" description="Low complexity" evidence="17">
    <location>
        <begin position="2614"/>
        <end position="2631"/>
    </location>
</feature>
<feature type="disulfide bond" evidence="16">
    <location>
        <begin position="999"/>
        <end position="1016"/>
    </location>
</feature>
<organism evidence="24 25">
    <name type="scientific">Branchiostoma floridae</name>
    <name type="common">Florida lancelet</name>
    <name type="synonym">Amphioxus</name>
    <dbReference type="NCBI Taxonomy" id="7739"/>
    <lineage>
        <taxon>Eukaryota</taxon>
        <taxon>Metazoa</taxon>
        <taxon>Chordata</taxon>
        <taxon>Cephalochordata</taxon>
        <taxon>Leptocardii</taxon>
        <taxon>Amphioxiformes</taxon>
        <taxon>Branchiostomatidae</taxon>
        <taxon>Branchiostoma</taxon>
    </lineage>
</organism>
<feature type="region of interest" description="Disordered" evidence="17">
    <location>
        <begin position="5122"/>
        <end position="5145"/>
    </location>
</feature>
<evidence type="ECO:0000313" key="25">
    <source>
        <dbReference type="RefSeq" id="XP_035675746.1"/>
    </source>
</evidence>
<dbReference type="InterPro" id="IPR003961">
    <property type="entry name" value="FN3_dom"/>
</dbReference>
<dbReference type="CDD" id="cd00063">
    <property type="entry name" value="FN3"/>
    <property type="match status" value="31"/>
</dbReference>
<dbReference type="InterPro" id="IPR006558">
    <property type="entry name" value="LamG-like"/>
</dbReference>
<gene>
    <name evidence="25" type="primary">LOC118415341</name>
</gene>
<keyword evidence="9 18" id="KW-0472">Membrane</keyword>
<feature type="domain" description="Fibronectin type-III" evidence="22">
    <location>
        <begin position="1239"/>
        <end position="1357"/>
    </location>
</feature>
<dbReference type="PROSITE" id="PS50853">
    <property type="entry name" value="FN3"/>
    <property type="match status" value="31"/>
</dbReference>
<evidence type="ECO:0000259" key="21">
    <source>
        <dbReference type="PROSITE" id="PS50027"/>
    </source>
</evidence>
<evidence type="ECO:0000256" key="3">
    <source>
        <dbReference type="ARBA" id="ARBA00022475"/>
    </source>
</evidence>
<evidence type="ECO:0000256" key="2">
    <source>
        <dbReference type="ARBA" id="ARBA00004613"/>
    </source>
</evidence>
<keyword evidence="3" id="KW-1003">Cell membrane</keyword>
<dbReference type="SUPFAM" id="SSF49265">
    <property type="entry name" value="Fibronectin type III"/>
    <property type="match status" value="19"/>
</dbReference>
<dbReference type="SMART" id="SM00136">
    <property type="entry name" value="LamNT"/>
    <property type="match status" value="1"/>
</dbReference>
<dbReference type="GO" id="GO:0005576">
    <property type="term" value="C:extracellular region"/>
    <property type="evidence" value="ECO:0007669"/>
    <property type="project" value="UniProtKB-SubCell"/>
</dbReference>
<dbReference type="InterPro" id="IPR008211">
    <property type="entry name" value="Laminin_N"/>
</dbReference>
<dbReference type="InterPro" id="IPR002049">
    <property type="entry name" value="LE_dom"/>
</dbReference>
<dbReference type="Gene3D" id="2.10.25.10">
    <property type="entry name" value="Laminin"/>
    <property type="match status" value="9"/>
</dbReference>
<feature type="domain" description="Fibronectin type-III" evidence="22">
    <location>
        <begin position="4850"/>
        <end position="4954"/>
    </location>
</feature>
<dbReference type="FunFam" id="2.60.40.10:FF:004845">
    <property type="match status" value="1"/>
</dbReference>
<keyword evidence="10 16" id="KW-1015">Disulfide bond</keyword>
<evidence type="ECO:0000256" key="12">
    <source>
        <dbReference type="ARBA" id="ARBA00023273"/>
    </source>
</evidence>
<dbReference type="Pfam" id="PF00053">
    <property type="entry name" value="EGF_laminin"/>
    <property type="match status" value="9"/>
</dbReference>
<evidence type="ECO:0000256" key="4">
    <source>
        <dbReference type="ARBA" id="ARBA00022525"/>
    </source>
</evidence>
<feature type="disulfide bond" evidence="16">
    <location>
        <begin position="742"/>
        <end position="759"/>
    </location>
</feature>
<feature type="compositionally biased region" description="Basic and acidic residues" evidence="17">
    <location>
        <begin position="5225"/>
        <end position="5236"/>
    </location>
</feature>
<evidence type="ECO:0000256" key="19">
    <source>
        <dbReference type="SAM" id="SignalP"/>
    </source>
</evidence>
<dbReference type="PANTHER" id="PTHR46957">
    <property type="entry name" value="CYTOKINE RECEPTOR"/>
    <property type="match status" value="1"/>
</dbReference>
<name>A0A9J7L4M2_BRAFL</name>
<evidence type="ECO:0000259" key="23">
    <source>
        <dbReference type="PROSITE" id="PS51117"/>
    </source>
</evidence>
<feature type="domain" description="Laminin EGF-like" evidence="21">
    <location>
        <begin position="944"/>
        <end position="996"/>
    </location>
</feature>
<keyword evidence="18" id="KW-0812">Transmembrane</keyword>
<dbReference type="InterPro" id="IPR048287">
    <property type="entry name" value="TSPN-like_N"/>
</dbReference>
<keyword evidence="24" id="KW-1185">Reference proteome</keyword>
<feature type="domain" description="Laminin N-terminal" evidence="23">
    <location>
        <begin position="273"/>
        <end position="512"/>
    </location>
</feature>
<dbReference type="SMART" id="SM00060">
    <property type="entry name" value="FN3"/>
    <property type="match status" value="34"/>
</dbReference>
<sequence>MGRTLRLPRGTMIAPVLILLHVWSCSSQGFFPRLENVGKNKPISSDPSRATCGLAGRSSHCRPMGLTALQFCPIQDGCIQGCPSRTATPSPTDLLTAPGACITQDTSDVRPGAQPGSPAYIVRDSSPCFASPPSPPRLGADGEFTLSVWLKLQDSNRPGTIIEKQNSGGETIFSLTVSTNELTFDYLTSSGAQQLVQNQNPFSINRWYHLVLQVYDTRLSIFIDGTESDGTPYATLDLRGQITDASAGTSSRIGLTLDGTQQFVGRLQELWFYNVALTNREVQEVYTGTFPELHADSSCRCPPSHPRINPLLERYCIRNGDPDTTADIELRLDADAHPLAYINDDDLSSRWISDFFSSIPGDTVTIDIDLSNGQYEVYYVIVNFYNPQPKYVTIRKKKTEASPWEDWQFYAEDCAQFGLDNNGELGNPESVNCLQFPSNPANTDANVTFSLLSAAPIERPGYNDYYNTPELMEFVKATQVRVIMQDQYYTGEPGVNARAKFYGLSGITVSGRCICYGHATSCDMEQDPYVCRCLETSFTQGNNCEECQPLYNNKPFRHGDNLNAYNCRPCECYGHADSCHYDASVDPSPNNHLSGGGGVCDDCQHNTIGRQCDTCADEFYREIGKPLDAVDVCTPCDCNVTGVNGSLVCDKIGGQCACKAQVDGRQCDRCRAGYFNLTQTNPDGCENCSCNLAGTAGGDSTCDDDGQCNCKANVINLKCDRCDYGYKLLTASNAAGCEPCQCNTYGSTSQFCNPDTGQCQCKTNVEGLLCDTCVDDFYGLDSTGCKACVCHADGTETGTFCNKTSGQCVCKAYVQGHTCDECRDGFYSLGASPALGCVPCTCTTAGTVGSTSVCNKTNGVCPCKTFVSGDNCNQCQENYWGLDQANPDGCQPCSCDPTGTVAGTACNQATGQCTCLANREGRRCDTCSAGYYVTPNSGDGCLECNCNAAGTQAGTVCDAATGQCQCKLNSGVGGRACDECLPEYFNFDPGSGSCSPCGCDPAGSTNTSCNPNTGQCDCKDFVEGDKCDTCVAGSSNLQESNPFGCSKAPSQMPQPVGTPSSSTVITLRWDPPDFPNGNYLQYFLFRDNQQIYSVNDTLPFDTQEFEDTALSPFTQYTYYVRAENSDGEADSPTIALQTLAGVPSGDAALEVSQVQATSAFFRWQPPSNANGPINNYVLTSVTPSRPTPISHYTGLATEQLISDLIPFTNYTFSLEACTSGGCGISDPVVFTTFQAAPQGQAPPIITALSPTVLYIDWDYPDQPNGIIIRNELWMRGKPNAQGVHIPPANLIFESVGFYNPRPVQTPNENALPPPETNYTKEGLSPYTEYEFQVRAQNQALQQNTDTSPWVTGRTAEAAPLSMTTPTVVGVSSSQLNVTWQEPDVTQSRGEILRYEVYIVRTSTDPFAPPDQAELLYTAGGSEYSYVAGGFLPYSQQRFRITACNSVGCVDSSEGRGTTLPEAPSGQAPAIAEGYNSSAMTVTWSPPTQLNGPAPNYELHRLPSSFSTSPPQVFKGTYFPGAGYRRFPGTLLPGNAAFTGVRLSFKTSHPNGLIFFAVSSDTAQSEYLVIQMVNGRPWFLFDVQDAATAVTTTNDAGRRYDDGEWHELEAFRNQRVGTLTVDGFDGTATSSGTSNIIGSMAYLYLGGLPHDFQLVRTDTGDRATRRVGYLGCLKDVTILSSISPSYTWTPVDWTQATKSANVPAYWEGCVSGLQPGVHFKGRGFIKLPTGTFSGGANFDMSFQFRTEILTGLVLFSYGSTGDNYMVVELNMGSLQVEVASGAARIRAETTPSDVFKLCDGAWHTVTIEKNGGTISIDVDSGNVTATGTGSAFTVALDSHLYVGGLPVEGEAADVVSAKNLDLQSGFGGCLKELSFNSGAAVNVILPDLEVANVALDGCPPDGSMRVCMSDATSQLYMGQARSFVDTTGLSPFTEYLYQVISSNPAGSSLSQWSSGRTREGAPTGLVAPYDPMDYSGYVVGLSWQHPMENNGVIQQYTIRAYNLDRPEYAPVETNFTDTELTSGNMTNLIPFTNYDIRLVASTGGASTEGPGLRHTTVQEVPDDVSPPYATATSATELTLRWDEPGRPNGLIQGYNLFRDGSRITRPDDTLLVHSVSGLTVFTTYHFMVEACNAKGCTQSPEAVITTSQLPPTRMDPPTLQVRGAKEIFAEWIEPLELNGILERYVVYRSLVQADLGEVVYNTTATAFRDYTLTNLTGGTTYYIRVAACTGGGCRTSAASVATTEESAPEGVPAPTVESDSPSHIRATWGPPRIPNGVIISYALYMNDNPVQNTSNVMTYETDGLSAWSLHYFQVQACTARGCGLGPKVSGRTQEAAPEGAVNLQVRGRDSRSIDARWNAVGRPNGNVSYSVLFTGIFYRDPDNWDYTTVRDTQSLFTSLVTDEWVTIPGLIPYSTYTVQVNASNTKGSILSNTLTATMPVGEPDGVRPPTLVAVSATSIQATWDAVGRNNAPGNADYRLEYREAGSNSGQIVFGPSTSRSHTQTGLRPYTEYEFRVIAGNNYGSTPSEWAAQLTSEDRPGPIDAPLVEVIDAYTLHVTWEPPAEPNGILTEYRLYQNSARQVTVPSNVTEYRMEGLTPYTDYTYRVEVCTREGCTSSSNSVTVTTPPATPGSFAPPSLSSQTPTSVTIRWSEPSSPNGILRLYTLQRRLKGSSGAPDVVANFLPTQSRTYLDQSDTLQPYTTYEYRMLAYVQDITEPAYSDWAEVTTQAARPAGLTPPTVQVLGPTSMFVTWLAPSQPNGALTRYVIRMPDPRIELTNTNLTSYTVVGLVPYTSYSVSIQACTAAGCTQSSATAASTQATVPAGQAAPEATPISDSYISIFWQPPTFPNGPNIRYELIRTKTRQLLVPAPPDLLSPVSVYSGTGLSYDDRSLSRYTTYEYQVTVYNDIGPYTSNATEATTLPGVPTAPANLTATTLNHTAIRVQWTPPSVVDLQGGVQRYDLRYTGGGMMQTMSFPPSDTETVVGDLRPSTLYSFIITIDNGAHTIDSTPAVATTMDGTPEGLDPPVTSVVSGTEVRVSWTAPQTPNGQVTAYNIYVSGNNQLIQNISTGMTQAGSYIVGQLQPYTIYTIQVEVCTVFACLVSEGTLVTTLETAPSGIASPTLQVLSSSSIRMTWSPPAQPNGIIQGYRISRTAYLPCSVAPAPTPNPDADVCSYIECDSAESLCGTQCYSGARDCCDGTLYNTVPGYECCNTSYITGRGDPSDVCCGGQLHPQQENHQCCGGQYVEVGPDQICCPSPDQDRVSVGSGDACCGDVPFYSSQGQVCCGGMLFDGYERQCCGGSMVQEDMTCCGGEEDGQAYAADSGSFCCGNSYVAAATTRCCESDSGSARVHSYDSEDDKNNDNRQCCGLNLIRPDFSCCNNVGYNSATHVCADRPYRITSSFSDCGDGVTCPISQTTAAYCNRCDFSTSSSICTIVEGAYDGAVSSTPQPTSNPGICTQETSDVYTGGTNVFIFTDNGLEPYTQYEYQVVVVNAGGEGTSDASMARTRESSPEQVSPPEWSVTEGEYNVVNLAWDEPGKPNGAIIRYSLLRADGAGQIFRQVYQGLARQYRDLGNIRPYQEYIYKLRAYTSAGFGESEEVTVATLQMAPAQVQPPAIVAVSSSRLSITWGEPGQPNGIIREYRLNLVNETSQTVLYTQMDMDDPKEYLHTGLDPYTEYSYSLTACTAAGCTTSDPAVGMTGQDTPQEVSRPRFVVVSSTEIEVYWSEPGRPNGIITHYQLVRDGSVIYSGGDMNFTDSGLTPSTTYIYHVEAHTVVGTGRSMPERQATPSSTPEGIPAADVTVMSDSVIYAEWDIPAEPNGIIQNYFITLNYGMEGGERRSVGNQTFFNVTGLTPYTEYEIRVMACTADCGLGPKVFARTLEAAPSGQEAPKLVAVGPRVVEISWEPPLQANGEITRYQVFRREFGTNQRLLVLETALNQERKGTDSNLQPYTQYEYKVISRNSQGETESPWTLVRTLEDLPSGMQKPAAQAVGAYSISISWEPPTTPNGEISQYIVQYQEQSNDPTLPEPIVTAVTVASPRQQATISGMKPYTEYRVRVTAMNSAGATTSPWTPVRTAEAAPRGVGLFSVVKATDGNSMDLSWDEPTEPNGAITEYLIYEIGENGQIQMPALYIGVTKEYTFRRLTPYTTYTLILEACTLAGCARSERQALTTAEILPDFLPKPTAPQLNGTHVVLTWTRPVNPNGRIIRYEVIRRLTPRSLGRNIRQTGESVVYETTDTDQDNYMFVDSDLAPYTVYEYRVRAHNSIGSVDSDWIRVETAQAAPASVEAPVVEYIGSNARTLRIKWTAPATPNGVIVSYQLQRNDSAPISFSAGDSRLFDYQDPGLEPYTVYSYTITACTAGGCTTSQPATRRTLETAPLQVEAPVIAAINSTAVQATWSYPRILNGEINNFELKADGITRCSGLITMCVVDSLISYREYGFTVRACTGGGCTDSPTTLARTTEARPTNQQSPTLRVLSSTVVEVTWDEPLYPNGVIRRYEVRRDGNLVYDESETRYTDYGLTPGRQYSYTVEAFNSIGGTGPSPPAIINTIADIPAGLDPPALTALSSTAIRAEWMPPAFPNGIIRNYTLYVDGTPQYTLTGDTFQRDVYGLQPYTQYVFYLEACTLKGCVQSTASREYTREAPPVNQPLPVLTQLADSLGAMLGIQASWGAPSNPRGIITEYRLYRRQQSASSPVFVYNGSAAITVYSDTDNSLQPATFYEYIVVSVNRAGTSCSSILQCPWQSVKTGDSRPEGLQAPTFSSVTGSQVTVNIAPPARPNGDIVKYDIQANVSGVLQVVVSTVRMPWEITNLHPYTNYEFRVAVFTNGGSTLSPPAYVRTLGAAPTGQGAPSIRRTDTDAIYLTWDYPDNRNGIINRFQLRQRRACPLTSQPVTPSRTCTTQQEAVVYNGPLLMYNATELVPYTNYEFMVTAFNEQGEAPSSWQLGTTLPAPPTAVNVPDITSNQSYVHVDWSDAFSLNGYLEEYVLFDNEEIRYSGLNTAYDIYRSSVKVYIIRVEVRTTQGQASTVTATYNPDTGAVLVPTPATRVSTPWYHSVWFVVTATLVAMILLLIIIALFLRRAGTRKPPYERQRAPLAPRQKRRTPLAECVYPAPDGSIMTMPAMRPPTASSRHTRSMGRTSQASYSHLNPAYAHMNPAYSHTSLHSSRSGIMDPLEDIVVSDKLSGKFLDDDDDAMWDGHVPADSGLYDPDEVESSDGSVSFQKEHTMFTDTHL</sequence>
<feature type="domain" description="Fibronectin type-III" evidence="22">
    <location>
        <begin position="3793"/>
        <end position="3886"/>
    </location>
</feature>
<feature type="domain" description="Fibronectin type-III" evidence="22">
    <location>
        <begin position="2444"/>
        <end position="2536"/>
    </location>
</feature>